<sequence>MLISASLINPSKSNGSFTVLLSHQKAQRCGIVEVGELFVELYVLSSLYSHDRLACSIVEREAGRWVQRTRGKCVFLYGNGLVDEMRDD</sequence>
<dbReference type="EMBL" id="JADCNM010000013">
    <property type="protein sequence ID" value="KAG0456796.1"/>
    <property type="molecule type" value="Genomic_DNA"/>
</dbReference>
<protein>
    <submittedName>
        <fullName evidence="1">Uncharacterized protein</fullName>
    </submittedName>
</protein>
<organism evidence="1 2">
    <name type="scientific">Vanilla planifolia</name>
    <name type="common">Vanilla</name>
    <dbReference type="NCBI Taxonomy" id="51239"/>
    <lineage>
        <taxon>Eukaryota</taxon>
        <taxon>Viridiplantae</taxon>
        <taxon>Streptophyta</taxon>
        <taxon>Embryophyta</taxon>
        <taxon>Tracheophyta</taxon>
        <taxon>Spermatophyta</taxon>
        <taxon>Magnoliopsida</taxon>
        <taxon>Liliopsida</taxon>
        <taxon>Asparagales</taxon>
        <taxon>Orchidaceae</taxon>
        <taxon>Vanilloideae</taxon>
        <taxon>Vanilleae</taxon>
        <taxon>Vanilla</taxon>
    </lineage>
</organism>
<comment type="caution">
    <text evidence="1">The sequence shown here is derived from an EMBL/GenBank/DDBJ whole genome shotgun (WGS) entry which is preliminary data.</text>
</comment>
<dbReference type="AlphaFoldDB" id="A0A835PR07"/>
<evidence type="ECO:0000313" key="2">
    <source>
        <dbReference type="Proteomes" id="UP000639772"/>
    </source>
</evidence>
<evidence type="ECO:0000313" key="1">
    <source>
        <dbReference type="EMBL" id="KAG0456796.1"/>
    </source>
</evidence>
<proteinExistence type="predicted"/>
<dbReference type="Proteomes" id="UP000639772">
    <property type="component" value="Chromosome 13"/>
</dbReference>
<name>A0A835PR07_VANPL</name>
<gene>
    <name evidence="1" type="ORF">HPP92_024584</name>
</gene>
<reference evidence="1 2" key="1">
    <citation type="journal article" date="2020" name="Nat. Food">
        <title>A phased Vanilla planifolia genome enables genetic improvement of flavour and production.</title>
        <authorList>
            <person name="Hasing T."/>
            <person name="Tang H."/>
            <person name="Brym M."/>
            <person name="Khazi F."/>
            <person name="Huang T."/>
            <person name="Chambers A.H."/>
        </authorList>
    </citation>
    <scope>NUCLEOTIDE SEQUENCE [LARGE SCALE GENOMIC DNA]</scope>
    <source>
        <tissue evidence="1">Leaf</tissue>
    </source>
</reference>
<accession>A0A835PR07</accession>